<dbReference type="PANTHER" id="PTHR48106">
    <property type="entry name" value="QUINONE OXIDOREDUCTASE PIG3-RELATED"/>
    <property type="match status" value="1"/>
</dbReference>
<keyword evidence="1" id="KW-0521">NADP</keyword>
<dbReference type="InterPro" id="IPR047618">
    <property type="entry name" value="QOR-like"/>
</dbReference>
<dbReference type="InterPro" id="IPR013149">
    <property type="entry name" value="ADH-like_C"/>
</dbReference>
<dbReference type="SMART" id="SM00829">
    <property type="entry name" value="PKS_ER"/>
    <property type="match status" value="1"/>
</dbReference>
<dbReference type="InterPro" id="IPR036291">
    <property type="entry name" value="NAD(P)-bd_dom_sf"/>
</dbReference>
<evidence type="ECO:0000313" key="6">
    <source>
        <dbReference type="EMBL" id="TMW89108.1"/>
    </source>
</evidence>
<keyword evidence="2" id="KW-0560">Oxidoreductase</keyword>
<evidence type="ECO:0000256" key="1">
    <source>
        <dbReference type="ARBA" id="ARBA00022857"/>
    </source>
</evidence>
<evidence type="ECO:0000256" key="4">
    <source>
        <dbReference type="SAM" id="MobiDB-lite"/>
    </source>
</evidence>
<sequence length="384" mass="41293">MRLTSLRCHNLLLPNSFISRFTRAITSSNQKGRKCIPFQTSTVRLAVRAHSVSPATMVKAIRVHELGGPEVLKWEDVELGDPKDGEIRVKNKVIGLNFIDIYFRKGVYKAAAFPFTPGMEAVGVVTAVGPGLTGRKVGDIVAYAGGVMGAYAEEQILPADKVVPVPPSIDPIVVASILLKGMTAQFLLRRCFKVERGHTVLVHAAAGGVGSLLCQWANALGATVIGTVSTKEKAAQAKDDGCHHVIIYKEEDFVTRVNEITSGQGVEVVYDSVGKDTFQGSLDCLKTRGYMVSFGQSSGSPDPVPLSALAVKSLFLTRPSMMHYTMTRDELLETAGEVFANVASGVLRVRVNHTYPLSQAAQAHTDLESRKTSGSVVLIPDDAQ</sequence>
<dbReference type="EMBL" id="RXGB01004706">
    <property type="protein sequence ID" value="TMW89108.1"/>
    <property type="molecule type" value="Genomic_DNA"/>
</dbReference>
<evidence type="ECO:0000259" key="5">
    <source>
        <dbReference type="SMART" id="SM00829"/>
    </source>
</evidence>
<proteinExistence type="predicted"/>
<name>A0A6N2B511_SOLCI</name>
<dbReference type="PANTHER" id="PTHR48106:SF13">
    <property type="entry name" value="QUINONE OXIDOREDUCTASE-RELATED"/>
    <property type="match status" value="1"/>
</dbReference>
<organism evidence="6">
    <name type="scientific">Solanum chilense</name>
    <name type="common">Tomato</name>
    <name type="synonym">Lycopersicon chilense</name>
    <dbReference type="NCBI Taxonomy" id="4083"/>
    <lineage>
        <taxon>Eukaryota</taxon>
        <taxon>Viridiplantae</taxon>
        <taxon>Streptophyta</taxon>
        <taxon>Embryophyta</taxon>
        <taxon>Tracheophyta</taxon>
        <taxon>Spermatophyta</taxon>
        <taxon>Magnoliopsida</taxon>
        <taxon>eudicotyledons</taxon>
        <taxon>Gunneridae</taxon>
        <taxon>Pentapetalae</taxon>
        <taxon>asterids</taxon>
        <taxon>lamiids</taxon>
        <taxon>Solanales</taxon>
        <taxon>Solanaceae</taxon>
        <taxon>Solanoideae</taxon>
        <taxon>Solaneae</taxon>
        <taxon>Solanum</taxon>
        <taxon>Solanum subgen. Lycopersicon</taxon>
    </lineage>
</organism>
<dbReference type="AlphaFoldDB" id="A0A6N2B511"/>
<accession>A0A6N2B511</accession>
<dbReference type="InterPro" id="IPR020843">
    <property type="entry name" value="ER"/>
</dbReference>
<evidence type="ECO:0000256" key="2">
    <source>
        <dbReference type="ARBA" id="ARBA00023002"/>
    </source>
</evidence>
<dbReference type="Pfam" id="PF00107">
    <property type="entry name" value="ADH_zinc_N"/>
    <property type="match status" value="1"/>
</dbReference>
<dbReference type="Gene3D" id="3.90.180.10">
    <property type="entry name" value="Medium-chain alcohol dehydrogenases, catalytic domain"/>
    <property type="match status" value="1"/>
</dbReference>
<dbReference type="InterPro" id="IPR011032">
    <property type="entry name" value="GroES-like_sf"/>
</dbReference>
<dbReference type="GO" id="GO:0070402">
    <property type="term" value="F:NADPH binding"/>
    <property type="evidence" value="ECO:0007669"/>
    <property type="project" value="TreeGrafter"/>
</dbReference>
<gene>
    <name evidence="6" type="ORF">EJD97_017649</name>
</gene>
<dbReference type="GO" id="GO:0005829">
    <property type="term" value="C:cytosol"/>
    <property type="evidence" value="ECO:0007669"/>
    <property type="project" value="TreeGrafter"/>
</dbReference>
<dbReference type="GO" id="GO:0035925">
    <property type="term" value="F:mRNA 3'-UTR AU-rich region binding"/>
    <property type="evidence" value="ECO:0007669"/>
    <property type="project" value="TreeGrafter"/>
</dbReference>
<dbReference type="CDD" id="cd05286">
    <property type="entry name" value="QOR2"/>
    <property type="match status" value="1"/>
</dbReference>
<dbReference type="FunFam" id="3.40.50.720:FF:000053">
    <property type="entry name" value="Quinone oxidoreductase 1"/>
    <property type="match status" value="1"/>
</dbReference>
<protein>
    <recommendedName>
        <fullName evidence="3">Probable quinone oxidoreductase</fullName>
    </recommendedName>
</protein>
<comment type="caution">
    <text evidence="6">The sequence shown here is derived from an EMBL/GenBank/DDBJ whole genome shotgun (WGS) entry which is preliminary data.</text>
</comment>
<dbReference type="NCBIfam" id="NF008024">
    <property type="entry name" value="PRK10754.1"/>
    <property type="match status" value="1"/>
</dbReference>
<dbReference type="Gene3D" id="3.40.50.720">
    <property type="entry name" value="NAD(P)-binding Rossmann-like Domain"/>
    <property type="match status" value="1"/>
</dbReference>
<feature type="domain" description="Enoyl reductase (ER)" evidence="5">
    <location>
        <begin position="67"/>
        <end position="378"/>
    </location>
</feature>
<dbReference type="GO" id="GO:0003960">
    <property type="term" value="F:quinone reductase (NADPH) activity"/>
    <property type="evidence" value="ECO:0007669"/>
    <property type="project" value="InterPro"/>
</dbReference>
<reference evidence="6" key="1">
    <citation type="submission" date="2019-05" db="EMBL/GenBank/DDBJ databases">
        <title>The de novo reference genome and transcriptome assemblies of the wild tomato species Solanum chilense.</title>
        <authorList>
            <person name="Stam R."/>
            <person name="Nosenko T."/>
            <person name="Hoerger A.C."/>
            <person name="Stephan W."/>
            <person name="Seidel M.A."/>
            <person name="Kuhn J.M.M."/>
            <person name="Haberer G."/>
            <person name="Tellier A."/>
        </authorList>
    </citation>
    <scope>NUCLEOTIDE SEQUENCE</scope>
    <source>
        <tissue evidence="6">Mature leaves</tissue>
    </source>
</reference>
<feature type="region of interest" description="Disordered" evidence="4">
    <location>
        <begin position="361"/>
        <end position="384"/>
    </location>
</feature>
<evidence type="ECO:0000256" key="3">
    <source>
        <dbReference type="ARBA" id="ARBA00070796"/>
    </source>
</evidence>
<dbReference type="Pfam" id="PF08240">
    <property type="entry name" value="ADH_N"/>
    <property type="match status" value="1"/>
</dbReference>
<dbReference type="SUPFAM" id="SSF51735">
    <property type="entry name" value="NAD(P)-binding Rossmann-fold domains"/>
    <property type="match status" value="1"/>
</dbReference>
<dbReference type="SUPFAM" id="SSF50129">
    <property type="entry name" value="GroES-like"/>
    <property type="match status" value="1"/>
</dbReference>
<dbReference type="InterPro" id="IPR013154">
    <property type="entry name" value="ADH-like_N"/>
</dbReference>